<protein>
    <recommendedName>
        <fullName evidence="7">FLZ-type domain-containing protein</fullName>
    </recommendedName>
</protein>
<sequence length="93" mass="10359">MISSPSTSQIRGQVGEKSNKDETHCHIEIGICARSQPSANMRQPLCFLQYCGSCNRALCSDADIYIYKGESAFCSMECREKVMTNENRPCLEG</sequence>
<keyword evidence="4" id="KW-0479">Metal-binding</keyword>
<name>A0A5J9WS44_9POAL</name>
<keyword evidence="3" id="KW-0963">Cytoplasm</keyword>
<comment type="subcellular location">
    <subcellularLocation>
        <location evidence="1">Cytoplasm</location>
    </subcellularLocation>
</comment>
<evidence type="ECO:0000256" key="3">
    <source>
        <dbReference type="ARBA" id="ARBA00022490"/>
    </source>
</evidence>
<evidence type="ECO:0000313" key="8">
    <source>
        <dbReference type="EMBL" id="TVU50685.1"/>
    </source>
</evidence>
<comment type="similarity">
    <text evidence="2">Belongs to the FLZ family.</text>
</comment>
<dbReference type="OrthoDB" id="673206at2759"/>
<dbReference type="AlphaFoldDB" id="A0A5J9WS44"/>
<evidence type="ECO:0000256" key="4">
    <source>
        <dbReference type="ARBA" id="ARBA00022723"/>
    </source>
</evidence>
<dbReference type="PANTHER" id="PTHR33059:SF76">
    <property type="entry name" value="FCS-LIKE ZINC FINGER 7"/>
    <property type="match status" value="1"/>
</dbReference>
<accession>A0A5J9WS44</accession>
<keyword evidence="9" id="KW-1185">Reference proteome</keyword>
<proteinExistence type="inferred from homology"/>
<dbReference type="Gramene" id="TVU50685">
    <property type="protein sequence ID" value="TVU50685"/>
    <property type="gene ID" value="EJB05_02065"/>
</dbReference>
<evidence type="ECO:0000256" key="6">
    <source>
        <dbReference type="SAM" id="MobiDB-lite"/>
    </source>
</evidence>
<feature type="region of interest" description="Disordered" evidence="6">
    <location>
        <begin position="1"/>
        <end position="21"/>
    </location>
</feature>
<dbReference type="GO" id="GO:0005737">
    <property type="term" value="C:cytoplasm"/>
    <property type="evidence" value="ECO:0007669"/>
    <property type="project" value="UniProtKB-SubCell"/>
</dbReference>
<evidence type="ECO:0000256" key="5">
    <source>
        <dbReference type="PROSITE-ProRule" id="PRU01131"/>
    </source>
</evidence>
<dbReference type="Proteomes" id="UP000324897">
    <property type="component" value="Chromosome 6"/>
</dbReference>
<gene>
    <name evidence="8" type="ORF">EJB05_02065</name>
</gene>
<feature type="compositionally biased region" description="Polar residues" evidence="6">
    <location>
        <begin position="1"/>
        <end position="11"/>
    </location>
</feature>
<dbReference type="PANTHER" id="PTHR33059">
    <property type="entry name" value="FCS-LIKE ZINC FINGER 5"/>
    <property type="match status" value="1"/>
</dbReference>
<dbReference type="GO" id="GO:0046872">
    <property type="term" value="F:metal ion binding"/>
    <property type="evidence" value="ECO:0007669"/>
    <property type="project" value="UniProtKB-KW"/>
</dbReference>
<dbReference type="Pfam" id="PF04570">
    <property type="entry name" value="zf-FLZ"/>
    <property type="match status" value="1"/>
</dbReference>
<organism evidence="8 9">
    <name type="scientific">Eragrostis curvula</name>
    <name type="common">weeping love grass</name>
    <dbReference type="NCBI Taxonomy" id="38414"/>
    <lineage>
        <taxon>Eukaryota</taxon>
        <taxon>Viridiplantae</taxon>
        <taxon>Streptophyta</taxon>
        <taxon>Embryophyta</taxon>
        <taxon>Tracheophyta</taxon>
        <taxon>Spermatophyta</taxon>
        <taxon>Magnoliopsida</taxon>
        <taxon>Liliopsida</taxon>
        <taxon>Poales</taxon>
        <taxon>Poaceae</taxon>
        <taxon>PACMAD clade</taxon>
        <taxon>Chloridoideae</taxon>
        <taxon>Eragrostideae</taxon>
        <taxon>Eragrostidinae</taxon>
        <taxon>Eragrostis</taxon>
    </lineage>
</organism>
<evidence type="ECO:0000313" key="9">
    <source>
        <dbReference type="Proteomes" id="UP000324897"/>
    </source>
</evidence>
<dbReference type="PROSITE" id="PS51795">
    <property type="entry name" value="ZF_FLZ"/>
    <property type="match status" value="1"/>
</dbReference>
<feature type="domain" description="FLZ-type" evidence="7">
    <location>
        <begin position="46"/>
        <end position="90"/>
    </location>
</feature>
<dbReference type="EMBL" id="RWGY01000002">
    <property type="protein sequence ID" value="TVU50685.1"/>
    <property type="molecule type" value="Genomic_DNA"/>
</dbReference>
<comment type="caution">
    <text evidence="8">The sequence shown here is derived from an EMBL/GenBank/DDBJ whole genome shotgun (WGS) entry which is preliminary data.</text>
</comment>
<feature type="zinc finger region" description="FLZ-type" evidence="5">
    <location>
        <begin position="46"/>
        <end position="90"/>
    </location>
</feature>
<reference evidence="8 9" key="1">
    <citation type="journal article" date="2019" name="Sci. Rep.">
        <title>A high-quality genome of Eragrostis curvula grass provides insights into Poaceae evolution and supports new strategies to enhance forage quality.</title>
        <authorList>
            <person name="Carballo J."/>
            <person name="Santos B.A.C.M."/>
            <person name="Zappacosta D."/>
            <person name="Garbus I."/>
            <person name="Selva J.P."/>
            <person name="Gallo C.A."/>
            <person name="Diaz A."/>
            <person name="Albertini E."/>
            <person name="Caccamo M."/>
            <person name="Echenique V."/>
        </authorList>
    </citation>
    <scope>NUCLEOTIDE SEQUENCE [LARGE SCALE GENOMIC DNA]</scope>
    <source>
        <strain evidence="9">cv. Victoria</strain>
        <tissue evidence="8">Leaf</tissue>
    </source>
</reference>
<evidence type="ECO:0000256" key="2">
    <source>
        <dbReference type="ARBA" id="ARBA00009374"/>
    </source>
</evidence>
<dbReference type="InterPro" id="IPR007650">
    <property type="entry name" value="Zf-FLZ_dom"/>
</dbReference>
<evidence type="ECO:0000259" key="7">
    <source>
        <dbReference type="PROSITE" id="PS51795"/>
    </source>
</evidence>
<evidence type="ECO:0000256" key="1">
    <source>
        <dbReference type="ARBA" id="ARBA00004496"/>
    </source>
</evidence>